<keyword evidence="4" id="KW-1185">Reference proteome</keyword>
<dbReference type="SUPFAM" id="SSF50978">
    <property type="entry name" value="WD40 repeat-like"/>
    <property type="match status" value="1"/>
</dbReference>
<dbReference type="PANTHER" id="PTHR44675">
    <property type="entry name" value="PAK1 INTERACTING PROTEIN 1"/>
    <property type="match status" value="1"/>
</dbReference>
<dbReference type="AlphaFoldDB" id="A0A420Y6Q6"/>
<name>A0A420Y6Q6_9PEZI</name>
<dbReference type="Gene3D" id="2.130.10.10">
    <property type="entry name" value="YVTN repeat-like/Quinoprotein amine dehydrogenase"/>
    <property type="match status" value="2"/>
</dbReference>
<feature type="region of interest" description="Disordered" evidence="2">
    <location>
        <begin position="497"/>
        <end position="523"/>
    </location>
</feature>
<dbReference type="STRING" id="177199.A0A420Y6Q6"/>
<reference evidence="3 4" key="1">
    <citation type="submission" date="2018-08" db="EMBL/GenBank/DDBJ databases">
        <title>Draft genome of the lignicolous fungus Coniochaeta pulveracea.</title>
        <authorList>
            <person name="Borstlap C.J."/>
            <person name="De Witt R.N."/>
            <person name="Botha A."/>
            <person name="Volschenk H."/>
        </authorList>
    </citation>
    <scope>NUCLEOTIDE SEQUENCE [LARGE SCALE GENOMIC DNA]</scope>
    <source>
        <strain evidence="3 4">CAB683</strain>
    </source>
</reference>
<evidence type="ECO:0000256" key="1">
    <source>
        <dbReference type="PROSITE-ProRule" id="PRU00221"/>
    </source>
</evidence>
<evidence type="ECO:0000256" key="2">
    <source>
        <dbReference type="SAM" id="MobiDB-lite"/>
    </source>
</evidence>
<proteinExistence type="predicted"/>
<feature type="region of interest" description="Disordered" evidence="2">
    <location>
        <begin position="239"/>
        <end position="260"/>
    </location>
</feature>
<dbReference type="PROSITE" id="PS50082">
    <property type="entry name" value="WD_REPEATS_2"/>
    <property type="match status" value="1"/>
</dbReference>
<dbReference type="OrthoDB" id="308449at2759"/>
<feature type="compositionally biased region" description="Acidic residues" evidence="2">
    <location>
        <begin position="502"/>
        <end position="523"/>
    </location>
</feature>
<keyword evidence="1" id="KW-0853">WD repeat</keyword>
<dbReference type="PANTHER" id="PTHR44675:SF1">
    <property type="entry name" value="P21-ACTIVATED PROTEIN KINASE-INTERACTING PROTEIN 1"/>
    <property type="match status" value="1"/>
</dbReference>
<feature type="region of interest" description="Disordered" evidence="2">
    <location>
        <begin position="1"/>
        <end position="57"/>
    </location>
</feature>
<evidence type="ECO:0000313" key="4">
    <source>
        <dbReference type="Proteomes" id="UP000275385"/>
    </source>
</evidence>
<dbReference type="SMART" id="SM00320">
    <property type="entry name" value="WD40"/>
    <property type="match status" value="4"/>
</dbReference>
<dbReference type="InterPro" id="IPR015943">
    <property type="entry name" value="WD40/YVTN_repeat-like_dom_sf"/>
</dbReference>
<evidence type="ECO:0000313" key="3">
    <source>
        <dbReference type="EMBL" id="RKU43566.1"/>
    </source>
</evidence>
<dbReference type="InterPro" id="IPR036322">
    <property type="entry name" value="WD40_repeat_dom_sf"/>
</dbReference>
<dbReference type="Pfam" id="PF00400">
    <property type="entry name" value="WD40"/>
    <property type="match status" value="2"/>
</dbReference>
<accession>A0A420Y6Q6</accession>
<dbReference type="EMBL" id="QVQW01000041">
    <property type="protein sequence ID" value="RKU43566.1"/>
    <property type="molecule type" value="Genomic_DNA"/>
</dbReference>
<dbReference type="Proteomes" id="UP000275385">
    <property type="component" value="Unassembled WGS sequence"/>
</dbReference>
<organism evidence="3 4">
    <name type="scientific">Coniochaeta pulveracea</name>
    <dbReference type="NCBI Taxonomy" id="177199"/>
    <lineage>
        <taxon>Eukaryota</taxon>
        <taxon>Fungi</taxon>
        <taxon>Dikarya</taxon>
        <taxon>Ascomycota</taxon>
        <taxon>Pezizomycotina</taxon>
        <taxon>Sordariomycetes</taxon>
        <taxon>Sordariomycetidae</taxon>
        <taxon>Coniochaetales</taxon>
        <taxon>Coniochaetaceae</taxon>
        <taxon>Coniochaeta</taxon>
    </lineage>
</organism>
<dbReference type="InterPro" id="IPR051959">
    <property type="entry name" value="PAK1-Kinase_Regulator"/>
</dbReference>
<dbReference type="InterPro" id="IPR001680">
    <property type="entry name" value="WD40_rpt"/>
</dbReference>
<protein>
    <submittedName>
        <fullName evidence="3">Uncharacterized protein</fullName>
    </submittedName>
</protein>
<sequence>MAKRKAAPENTSAQVPAKKSKAKQGSANPKPEVAKPKSALKQPQDQPKPAPTPKAKNAAPIIQPAATAVSSDGTVTLQIVAGSYDRVLHGITATIEPSSSSDSDKPTISFADTFLFAAHTSAIRCVALSPPSVPVPGQTQKVMLATGATDERINVYNLSAHPPSASSREAQRLLSAAGAPRPILENAGNRELGTLLHHSSTVTQLAFPTRGKLLSSSEDSTIAVTRTRDWSLLSSIKAPVPKMHGRPSGDTASTGGGPQGVNSFAVHPSMKLMISVGRGERCMRLWNLVTGKKAGVLNFGREVLEAIGEGRIGMGEGRKVVWGRGGEEYAVAFDRDVVVYGMDSKPRCRVLGAGVRTKVHEIAYVSREAEEQDVLAVSTEDGRVLFYSTKEEDLSEVEEKDGKKAVLRDAKLLAQLGGKEAGVVGRVKDFKFLAVEREDGKREWYVVTGSSDGKIRVWKVQAGDLDGEEKGKQIGTLLGTYETNNRITCVDGFVMIPRPEGVEDSDPEDEEGLEEEEDSEDSD</sequence>
<gene>
    <name evidence="3" type="ORF">DL546_003761</name>
</gene>
<feature type="repeat" description="WD" evidence="1">
    <location>
        <begin position="445"/>
        <end position="468"/>
    </location>
</feature>
<comment type="caution">
    <text evidence="3">The sequence shown here is derived from an EMBL/GenBank/DDBJ whole genome shotgun (WGS) entry which is preliminary data.</text>
</comment>